<dbReference type="InterPro" id="IPR037171">
    <property type="entry name" value="NagB/RpiA_transferase-like"/>
</dbReference>
<dbReference type="InterPro" id="IPR036388">
    <property type="entry name" value="WH-like_DNA-bd_sf"/>
</dbReference>
<evidence type="ECO:0000259" key="5">
    <source>
        <dbReference type="PROSITE" id="PS51000"/>
    </source>
</evidence>
<dbReference type="Proteomes" id="UP001069802">
    <property type="component" value="Unassembled WGS sequence"/>
</dbReference>
<accession>A0ABT4LHR2</accession>
<dbReference type="PROSITE" id="PS00894">
    <property type="entry name" value="HTH_DEOR_1"/>
    <property type="match status" value="1"/>
</dbReference>
<gene>
    <name evidence="6" type="ORF">O4H49_07605</name>
</gene>
<sequence length="264" mass="29037">MTDQKRLGINGRQDQIITLVRERGYASLEMMAEKFGVSQQTIRRDIIYLNEKNLVQRHYGGAGLPPGIDRLSYSNRKVRNAREKALIGQAIAAKIPNGASLFIDIGTTMEAVAEALIHHEGLRVLTNHIGVVSILCENTDFEIILSGGLVRNRDRAITGETTAEFLRKFRVGYGIFGIGSITDDGQLLDYDYRDAQASRAALEISRCKFAAGDHSKFNNDAMMPFAHASEVDGIFTDQTPPSEIVEAIEKAGTSLFVATDSTSR</sequence>
<dbReference type="PANTHER" id="PTHR30363:SF4">
    <property type="entry name" value="GLYCEROL-3-PHOSPHATE REGULON REPRESSOR"/>
    <property type="match status" value="1"/>
</dbReference>
<dbReference type="InterPro" id="IPR001034">
    <property type="entry name" value="DeoR_HTH"/>
</dbReference>
<dbReference type="PRINTS" id="PR00037">
    <property type="entry name" value="HTHLACR"/>
</dbReference>
<dbReference type="InterPro" id="IPR014036">
    <property type="entry name" value="DeoR-like_C"/>
</dbReference>
<keyword evidence="7" id="KW-1185">Reference proteome</keyword>
<keyword evidence="3" id="KW-0238">DNA-binding</keyword>
<evidence type="ECO:0000256" key="3">
    <source>
        <dbReference type="ARBA" id="ARBA00023125"/>
    </source>
</evidence>
<dbReference type="SMART" id="SM01134">
    <property type="entry name" value="DeoRC"/>
    <property type="match status" value="1"/>
</dbReference>
<dbReference type="InterPro" id="IPR050313">
    <property type="entry name" value="Carb_Metab_HTH_regulators"/>
</dbReference>
<keyword evidence="1" id="KW-0678">Repressor</keyword>
<dbReference type="SUPFAM" id="SSF46785">
    <property type="entry name" value="Winged helix' DNA-binding domain"/>
    <property type="match status" value="1"/>
</dbReference>
<dbReference type="EMBL" id="JAPWGY010000002">
    <property type="protein sequence ID" value="MCZ4280639.1"/>
    <property type="molecule type" value="Genomic_DNA"/>
</dbReference>
<name>A0ABT4LHR2_9PROT</name>
<evidence type="ECO:0000256" key="2">
    <source>
        <dbReference type="ARBA" id="ARBA00023015"/>
    </source>
</evidence>
<dbReference type="Pfam" id="PF00455">
    <property type="entry name" value="DeoRC"/>
    <property type="match status" value="1"/>
</dbReference>
<dbReference type="SUPFAM" id="SSF100950">
    <property type="entry name" value="NagB/RpiA/CoA transferase-like"/>
    <property type="match status" value="1"/>
</dbReference>
<evidence type="ECO:0000313" key="6">
    <source>
        <dbReference type="EMBL" id="MCZ4280639.1"/>
    </source>
</evidence>
<feature type="domain" description="HTH deoR-type" evidence="5">
    <location>
        <begin position="9"/>
        <end position="64"/>
    </location>
</feature>
<evidence type="ECO:0000256" key="1">
    <source>
        <dbReference type="ARBA" id="ARBA00022491"/>
    </source>
</evidence>
<evidence type="ECO:0000313" key="7">
    <source>
        <dbReference type="Proteomes" id="UP001069802"/>
    </source>
</evidence>
<comment type="caution">
    <text evidence="6">The sequence shown here is derived from an EMBL/GenBank/DDBJ whole genome shotgun (WGS) entry which is preliminary data.</text>
</comment>
<dbReference type="RefSeq" id="WP_269422822.1">
    <property type="nucleotide sequence ID" value="NZ_JAPWGY010000002.1"/>
</dbReference>
<dbReference type="SMART" id="SM00420">
    <property type="entry name" value="HTH_DEOR"/>
    <property type="match status" value="1"/>
</dbReference>
<reference evidence="6" key="1">
    <citation type="submission" date="2022-12" db="EMBL/GenBank/DDBJ databases">
        <title>Bacterial isolates from different developmental stages of Nematostella vectensis.</title>
        <authorList>
            <person name="Fraune S."/>
        </authorList>
    </citation>
    <scope>NUCLEOTIDE SEQUENCE</scope>
    <source>
        <strain evidence="6">G21630-S1</strain>
    </source>
</reference>
<dbReference type="PROSITE" id="PS51000">
    <property type="entry name" value="HTH_DEOR_2"/>
    <property type="match status" value="1"/>
</dbReference>
<dbReference type="InterPro" id="IPR018356">
    <property type="entry name" value="Tscrpt_reg_HTH_DeoR_CS"/>
</dbReference>
<keyword evidence="2" id="KW-0805">Transcription regulation</keyword>
<dbReference type="Gene3D" id="3.30.750.70">
    <property type="entry name" value="4-hydroxybutyrate coenzyme like domains"/>
    <property type="match status" value="1"/>
</dbReference>
<protein>
    <submittedName>
        <fullName evidence="6">DeoR family transcriptional regulator</fullName>
    </submittedName>
</protein>
<dbReference type="InterPro" id="IPR036390">
    <property type="entry name" value="WH_DNA-bd_sf"/>
</dbReference>
<evidence type="ECO:0000256" key="4">
    <source>
        <dbReference type="ARBA" id="ARBA00023163"/>
    </source>
</evidence>
<dbReference type="Gene3D" id="1.10.10.10">
    <property type="entry name" value="Winged helix-like DNA-binding domain superfamily/Winged helix DNA-binding domain"/>
    <property type="match status" value="1"/>
</dbReference>
<dbReference type="PANTHER" id="PTHR30363">
    <property type="entry name" value="HTH-TYPE TRANSCRIPTIONAL REGULATOR SRLR-RELATED"/>
    <property type="match status" value="1"/>
</dbReference>
<proteinExistence type="predicted"/>
<keyword evidence="4" id="KW-0804">Transcription</keyword>
<organism evidence="6 7">
    <name type="scientific">Kiloniella laminariae</name>
    <dbReference type="NCBI Taxonomy" id="454162"/>
    <lineage>
        <taxon>Bacteria</taxon>
        <taxon>Pseudomonadati</taxon>
        <taxon>Pseudomonadota</taxon>
        <taxon>Alphaproteobacteria</taxon>
        <taxon>Rhodospirillales</taxon>
        <taxon>Kiloniellaceae</taxon>
        <taxon>Kiloniella</taxon>
    </lineage>
</organism>
<dbReference type="Pfam" id="PF08220">
    <property type="entry name" value="HTH_DeoR"/>
    <property type="match status" value="1"/>
</dbReference>